<evidence type="ECO:0000313" key="3">
    <source>
        <dbReference type="Proteomes" id="UP000307507"/>
    </source>
</evidence>
<dbReference type="GO" id="GO:0016740">
    <property type="term" value="F:transferase activity"/>
    <property type="evidence" value="ECO:0007669"/>
    <property type="project" value="UniProtKB-KW"/>
</dbReference>
<name>A0A4S3ZXL6_9FLAO</name>
<gene>
    <name evidence="2" type="ORF">E6C50_10020</name>
</gene>
<evidence type="ECO:0000259" key="1">
    <source>
        <dbReference type="Pfam" id="PF00535"/>
    </source>
</evidence>
<keyword evidence="2" id="KW-0808">Transferase</keyword>
<dbReference type="OrthoDB" id="1326385at2"/>
<reference evidence="2 3" key="1">
    <citation type="submission" date="2019-04" db="EMBL/GenBank/DDBJ databases">
        <title>Flavobacterium sp. nov. isolated from construction timber.</title>
        <authorList>
            <person name="Lin S.-Y."/>
            <person name="Chang C.-T."/>
            <person name="Young C.-C."/>
        </authorList>
    </citation>
    <scope>NUCLEOTIDE SEQUENCE [LARGE SCALE GENOMIC DNA]</scope>
    <source>
        <strain evidence="2 3">CC-CTC003</strain>
    </source>
</reference>
<keyword evidence="3" id="KW-1185">Reference proteome</keyword>
<proteinExistence type="predicted"/>
<dbReference type="CDD" id="cd00761">
    <property type="entry name" value="Glyco_tranf_GTA_type"/>
    <property type="match status" value="1"/>
</dbReference>
<dbReference type="InterPro" id="IPR029044">
    <property type="entry name" value="Nucleotide-diphossugar_trans"/>
</dbReference>
<organism evidence="2 3">
    <name type="scientific">Flavobacterium supellecticarium</name>
    <dbReference type="NCBI Taxonomy" id="2565924"/>
    <lineage>
        <taxon>Bacteria</taxon>
        <taxon>Pseudomonadati</taxon>
        <taxon>Bacteroidota</taxon>
        <taxon>Flavobacteriia</taxon>
        <taxon>Flavobacteriales</taxon>
        <taxon>Flavobacteriaceae</taxon>
        <taxon>Flavobacterium</taxon>
    </lineage>
</organism>
<sequence>MYLVSVIIPTYKSGDYIYKCFESLAVQTCGNAVFEVVVVLNGERDPYYDSIAAALEKHNFNYKLFYTDSPGVSNARNIALDYVANTNTPYVTFLDDDDRLSPSFIEECLKKAQLDGIVVSNTKTFVENTDEKLGDDYLSGCFKKNQEKKYNIVNYRSFLSTVCAKLIPLAVIGKTRFDTHFAIGEDSLFGFEISGRINEMNLTDEKAVYLRGLRPLSASRKKQKKYPVF</sequence>
<dbReference type="PANTHER" id="PTHR43685:SF2">
    <property type="entry name" value="GLYCOSYLTRANSFERASE 2-LIKE DOMAIN-CONTAINING PROTEIN"/>
    <property type="match status" value="1"/>
</dbReference>
<dbReference type="PANTHER" id="PTHR43685">
    <property type="entry name" value="GLYCOSYLTRANSFERASE"/>
    <property type="match status" value="1"/>
</dbReference>
<dbReference type="InterPro" id="IPR001173">
    <property type="entry name" value="Glyco_trans_2-like"/>
</dbReference>
<feature type="domain" description="Glycosyltransferase 2-like" evidence="1">
    <location>
        <begin position="5"/>
        <end position="154"/>
    </location>
</feature>
<dbReference type="Proteomes" id="UP000307507">
    <property type="component" value="Unassembled WGS sequence"/>
</dbReference>
<dbReference type="SUPFAM" id="SSF53448">
    <property type="entry name" value="Nucleotide-diphospho-sugar transferases"/>
    <property type="match status" value="1"/>
</dbReference>
<dbReference type="EMBL" id="SSNZ01000003">
    <property type="protein sequence ID" value="THF50556.1"/>
    <property type="molecule type" value="Genomic_DNA"/>
</dbReference>
<evidence type="ECO:0000313" key="2">
    <source>
        <dbReference type="EMBL" id="THF50556.1"/>
    </source>
</evidence>
<dbReference type="RefSeq" id="WP_136403097.1">
    <property type="nucleotide sequence ID" value="NZ_SSNZ01000003.1"/>
</dbReference>
<dbReference type="Gene3D" id="3.90.550.10">
    <property type="entry name" value="Spore Coat Polysaccharide Biosynthesis Protein SpsA, Chain A"/>
    <property type="match status" value="1"/>
</dbReference>
<dbReference type="AlphaFoldDB" id="A0A4S3ZXL6"/>
<accession>A0A4S3ZXL6</accession>
<protein>
    <submittedName>
        <fullName evidence="2">Glycosyltransferase family 2 protein</fullName>
    </submittedName>
</protein>
<comment type="caution">
    <text evidence="2">The sequence shown here is derived from an EMBL/GenBank/DDBJ whole genome shotgun (WGS) entry which is preliminary data.</text>
</comment>
<dbReference type="InterPro" id="IPR050834">
    <property type="entry name" value="Glycosyltransf_2"/>
</dbReference>
<dbReference type="Pfam" id="PF00535">
    <property type="entry name" value="Glycos_transf_2"/>
    <property type="match status" value="1"/>
</dbReference>